<name>A0A1H6JYJ7_9EURY</name>
<dbReference type="AlphaFoldDB" id="A0A1H6JYJ7"/>
<gene>
    <name evidence="1" type="ORF">SAMN05192561_11910</name>
</gene>
<organism evidence="1 2">
    <name type="scientific">Halopenitus malekzadehii</name>
    <dbReference type="NCBI Taxonomy" id="1267564"/>
    <lineage>
        <taxon>Archaea</taxon>
        <taxon>Methanobacteriati</taxon>
        <taxon>Methanobacteriota</taxon>
        <taxon>Stenosarchaea group</taxon>
        <taxon>Halobacteria</taxon>
        <taxon>Halobacteriales</taxon>
        <taxon>Haloferacaceae</taxon>
        <taxon>Halopenitus</taxon>
    </lineage>
</organism>
<protein>
    <submittedName>
        <fullName evidence="1">Uncharacterized protein</fullName>
    </submittedName>
</protein>
<dbReference type="InterPro" id="IPR055954">
    <property type="entry name" value="DUF7532"/>
</dbReference>
<dbReference type="Proteomes" id="UP000199215">
    <property type="component" value="Unassembled WGS sequence"/>
</dbReference>
<accession>A0A1H6JYJ7</accession>
<dbReference type="Pfam" id="PF24376">
    <property type="entry name" value="DUF7532"/>
    <property type="match status" value="1"/>
</dbReference>
<evidence type="ECO:0000313" key="2">
    <source>
        <dbReference type="Proteomes" id="UP000199215"/>
    </source>
</evidence>
<dbReference type="STRING" id="1267564.SAMN05192561_11910"/>
<dbReference type="RefSeq" id="WP_092817839.1">
    <property type="nucleotide sequence ID" value="NZ_FNWU01000019.1"/>
</dbReference>
<dbReference type="EMBL" id="FNWU01000019">
    <property type="protein sequence ID" value="SEH64458.1"/>
    <property type="molecule type" value="Genomic_DNA"/>
</dbReference>
<sequence>MHFDQRTQQALREAGLETDAIRAASDRVAELVREDAAAIESFFGDGGTFYSDMETAHGPDGPTEHDVVRADLYTHGGDLRGYLSFDSWGVSVEDGRVLSADVVELTLGPTVHDRVRFARTAEEL</sequence>
<proteinExistence type="predicted"/>
<evidence type="ECO:0000313" key="1">
    <source>
        <dbReference type="EMBL" id="SEH64458.1"/>
    </source>
</evidence>
<dbReference type="OrthoDB" id="199125at2157"/>
<keyword evidence="2" id="KW-1185">Reference proteome</keyword>
<reference evidence="1 2" key="1">
    <citation type="submission" date="2016-10" db="EMBL/GenBank/DDBJ databases">
        <authorList>
            <person name="de Groot N.N."/>
        </authorList>
    </citation>
    <scope>NUCLEOTIDE SEQUENCE [LARGE SCALE GENOMIC DNA]</scope>
    <source>
        <strain evidence="1 2">IBRC-M10418</strain>
    </source>
</reference>